<evidence type="ECO:0000313" key="3">
    <source>
        <dbReference type="Proteomes" id="UP000746503"/>
    </source>
</evidence>
<reference evidence="2 3" key="1">
    <citation type="submission" date="2020-03" db="EMBL/GenBank/DDBJ databases">
        <title>Draft genome of Streptomyces sp. ventii, isolated from the Axial Seamount in the Pacific Ocean, and resequencing of the two type strains Streptomyces lonarensis strain NCL 716 and Streptomyces bohaiensis strain 11A07.</title>
        <authorList>
            <person name="Loughran R.M."/>
            <person name="Pfannmuller K.M."/>
            <person name="Wasson B.J."/>
            <person name="Deadmond M.C."/>
            <person name="Paddock B.E."/>
            <person name="Koyack M.J."/>
            <person name="Gallegos D.A."/>
            <person name="Mitchell E.A."/>
            <person name="Ushijima B."/>
            <person name="Saw J.H."/>
            <person name="Mcphail K.L."/>
            <person name="Videau P."/>
        </authorList>
    </citation>
    <scope>NUCLEOTIDE SEQUENCE [LARGE SCALE GENOMIC DNA]</scope>
    <source>
        <strain evidence="3">5675061</strain>
    </source>
</reference>
<dbReference type="InterPro" id="IPR011009">
    <property type="entry name" value="Kinase-like_dom_sf"/>
</dbReference>
<dbReference type="SUPFAM" id="SSF56112">
    <property type="entry name" value="Protein kinase-like (PK-like)"/>
    <property type="match status" value="1"/>
</dbReference>
<dbReference type="Gene3D" id="1.10.510.10">
    <property type="entry name" value="Transferase(Phosphotransferase) domain 1"/>
    <property type="match status" value="1"/>
</dbReference>
<evidence type="ECO:0000256" key="1">
    <source>
        <dbReference type="SAM" id="MobiDB-lite"/>
    </source>
</evidence>
<evidence type="ECO:0008006" key="4">
    <source>
        <dbReference type="Google" id="ProtNLM"/>
    </source>
</evidence>
<dbReference type="Proteomes" id="UP000746503">
    <property type="component" value="Unassembled WGS sequence"/>
</dbReference>
<organism evidence="2 3">
    <name type="scientific">Streptomyces spiramenti</name>
    <dbReference type="NCBI Taxonomy" id="2720606"/>
    <lineage>
        <taxon>Bacteria</taxon>
        <taxon>Bacillati</taxon>
        <taxon>Actinomycetota</taxon>
        <taxon>Actinomycetes</taxon>
        <taxon>Kitasatosporales</taxon>
        <taxon>Streptomycetaceae</taxon>
        <taxon>Streptomyces</taxon>
    </lineage>
</organism>
<dbReference type="RefSeq" id="WP_167932409.1">
    <property type="nucleotide sequence ID" value="NZ_JAAVJB010000028.1"/>
</dbReference>
<sequence>MLYELPLGRPLFSTTTPLDLAAEHQPKVPPALLMVRPCLPKQLVHLVERLLEKQPDLRPDSAAAVREALLPLAQEPDDSAGAARPRAAALRPREAAGRAAGAARSRSAGTGGAPVATPVGE</sequence>
<comment type="caution">
    <text evidence="2">The sequence shown here is derived from an EMBL/GenBank/DDBJ whole genome shotgun (WGS) entry which is preliminary data.</text>
</comment>
<evidence type="ECO:0000313" key="2">
    <source>
        <dbReference type="EMBL" id="NJP65886.1"/>
    </source>
</evidence>
<protein>
    <recommendedName>
        <fullName evidence="4">Serine/threonine protein kinase</fullName>
    </recommendedName>
</protein>
<dbReference type="EMBL" id="JAAVJB010000028">
    <property type="protein sequence ID" value="NJP65886.1"/>
    <property type="molecule type" value="Genomic_DNA"/>
</dbReference>
<accession>A0ABX1AJQ6</accession>
<feature type="region of interest" description="Disordered" evidence="1">
    <location>
        <begin position="71"/>
        <end position="121"/>
    </location>
</feature>
<name>A0ABX1AJQ6_9ACTN</name>
<proteinExistence type="predicted"/>
<feature type="compositionally biased region" description="Low complexity" evidence="1">
    <location>
        <begin position="79"/>
        <end position="90"/>
    </location>
</feature>
<gene>
    <name evidence="2" type="ORF">HCJ92_06160</name>
</gene>
<feature type="compositionally biased region" description="Low complexity" evidence="1">
    <location>
        <begin position="97"/>
        <end position="108"/>
    </location>
</feature>
<keyword evidence="3" id="KW-1185">Reference proteome</keyword>